<protein>
    <submittedName>
        <fullName evidence="3">Uncharacterized protein</fullName>
    </submittedName>
</protein>
<dbReference type="EMBL" id="QYYD01000022">
    <property type="protein sequence ID" value="RJF69568.1"/>
    <property type="molecule type" value="Genomic_DNA"/>
</dbReference>
<feature type="signal peptide" evidence="2">
    <location>
        <begin position="1"/>
        <end position="21"/>
    </location>
</feature>
<feature type="region of interest" description="Disordered" evidence="1">
    <location>
        <begin position="21"/>
        <end position="97"/>
    </location>
</feature>
<organism evidence="3 4">
    <name type="scientific">Rhodopseudomonas palustris</name>
    <dbReference type="NCBI Taxonomy" id="1076"/>
    <lineage>
        <taxon>Bacteria</taxon>
        <taxon>Pseudomonadati</taxon>
        <taxon>Pseudomonadota</taxon>
        <taxon>Alphaproteobacteria</taxon>
        <taxon>Hyphomicrobiales</taxon>
        <taxon>Nitrobacteraceae</taxon>
        <taxon>Rhodopseudomonas</taxon>
    </lineage>
</organism>
<proteinExistence type="predicted"/>
<reference evidence="3 4" key="1">
    <citation type="submission" date="2018-09" db="EMBL/GenBank/DDBJ databases">
        <title>Draft genome sequence of Rhodopseudomonas palustris 2.1.18.</title>
        <authorList>
            <person name="Robertson S.L."/>
            <person name="Meyer T.E."/>
            <person name="Kyndt J.A."/>
        </authorList>
    </citation>
    <scope>NUCLEOTIDE SEQUENCE [LARGE SCALE GENOMIC DNA]</scope>
    <source>
        <strain evidence="3 4">2.1.18</strain>
    </source>
</reference>
<dbReference type="RefSeq" id="WP_119858258.1">
    <property type="nucleotide sequence ID" value="NZ_QYYD01000022.1"/>
</dbReference>
<dbReference type="Proteomes" id="UP000285523">
    <property type="component" value="Unassembled WGS sequence"/>
</dbReference>
<feature type="compositionally biased region" description="Gly residues" evidence="1">
    <location>
        <begin position="24"/>
        <end position="52"/>
    </location>
</feature>
<dbReference type="AlphaFoldDB" id="A0A418V176"/>
<accession>A0A418V176</accession>
<evidence type="ECO:0000313" key="3">
    <source>
        <dbReference type="EMBL" id="RJF69568.1"/>
    </source>
</evidence>
<feature type="chain" id="PRO_5019339783" evidence="2">
    <location>
        <begin position="22"/>
        <end position="112"/>
    </location>
</feature>
<sequence>MKIFIIATTILTLAGGAAALAQSGSGGAGGASSGGMSGGAGGMSGGAGGLGGPANPSVPPALSSDQRVTGQAPIGHRQPRRDDVNEPASSIDKVDPQDAALDRKIKSICRGC</sequence>
<evidence type="ECO:0000256" key="1">
    <source>
        <dbReference type="SAM" id="MobiDB-lite"/>
    </source>
</evidence>
<dbReference type="OrthoDB" id="8241354at2"/>
<evidence type="ECO:0000256" key="2">
    <source>
        <dbReference type="SAM" id="SignalP"/>
    </source>
</evidence>
<name>A0A418V176_RHOPL</name>
<gene>
    <name evidence="3" type="ORF">D4Q52_19585</name>
</gene>
<evidence type="ECO:0000313" key="4">
    <source>
        <dbReference type="Proteomes" id="UP000285523"/>
    </source>
</evidence>
<comment type="caution">
    <text evidence="3">The sequence shown here is derived from an EMBL/GenBank/DDBJ whole genome shotgun (WGS) entry which is preliminary data.</text>
</comment>
<keyword evidence="2" id="KW-0732">Signal</keyword>